<organism evidence="4 5">
    <name type="scientific">Aspergillus coremiiformis</name>
    <dbReference type="NCBI Taxonomy" id="138285"/>
    <lineage>
        <taxon>Eukaryota</taxon>
        <taxon>Fungi</taxon>
        <taxon>Dikarya</taxon>
        <taxon>Ascomycota</taxon>
        <taxon>Pezizomycotina</taxon>
        <taxon>Eurotiomycetes</taxon>
        <taxon>Eurotiomycetidae</taxon>
        <taxon>Eurotiales</taxon>
        <taxon>Aspergillaceae</taxon>
        <taxon>Aspergillus</taxon>
        <taxon>Aspergillus subgen. Circumdati</taxon>
    </lineage>
</organism>
<dbReference type="InterPro" id="IPR036291">
    <property type="entry name" value="NAD(P)-bd_dom_sf"/>
</dbReference>
<evidence type="ECO:0000313" key="4">
    <source>
        <dbReference type="EMBL" id="KAE8349741.1"/>
    </source>
</evidence>
<evidence type="ECO:0000313" key="5">
    <source>
        <dbReference type="Proteomes" id="UP000327118"/>
    </source>
</evidence>
<protein>
    <recommendedName>
        <fullName evidence="6">NAD(P)-binding protein</fullName>
    </recommendedName>
</protein>
<dbReference type="SUPFAM" id="SSF51735">
    <property type="entry name" value="NAD(P)-binding Rossmann-fold domains"/>
    <property type="match status" value="1"/>
</dbReference>
<dbReference type="Proteomes" id="UP000327118">
    <property type="component" value="Unassembled WGS sequence"/>
</dbReference>
<keyword evidence="5" id="KW-1185">Reference proteome</keyword>
<sequence>MSTHISINKLANTRVLVVGGTSGIGFAVARIALEHGASVIVASSKSDKVHSAITRLKSFYPDEEYTARIAGTVCDLGDPETLEANVVNLYNFSTASDTFPTQRGNQTKDASNKVLLDHVVMTAGDAVNLRKPTDPTFDVPYIQSLGTVRFIGGLILAKHAASYMHSAPSSSLTFTSGVNTTRPMPGWSAIAASGAAIEGMARGLAVDLAPIRVNTVSPGAVQTEIFDSLETKNLENLIEMFRSWTLTGEIGKPEDVAESYLYLMKDRFVTGALIESNGGRLLK</sequence>
<dbReference type="GO" id="GO:0016491">
    <property type="term" value="F:oxidoreductase activity"/>
    <property type="evidence" value="ECO:0007669"/>
    <property type="project" value="UniProtKB-KW"/>
</dbReference>
<name>A0A5N6YWC2_9EURO</name>
<dbReference type="PRINTS" id="PR00081">
    <property type="entry name" value="GDHRDH"/>
</dbReference>
<keyword evidence="2" id="KW-0521">NADP</keyword>
<dbReference type="InterPro" id="IPR002347">
    <property type="entry name" value="SDR_fam"/>
</dbReference>
<reference evidence="5" key="1">
    <citation type="submission" date="2019-04" db="EMBL/GenBank/DDBJ databases">
        <title>Friends and foes A comparative genomics studyof 23 Aspergillus species from section Flavi.</title>
        <authorList>
            <consortium name="DOE Joint Genome Institute"/>
            <person name="Kjaerbolling I."/>
            <person name="Vesth T."/>
            <person name="Frisvad J.C."/>
            <person name="Nybo J.L."/>
            <person name="Theobald S."/>
            <person name="Kildgaard S."/>
            <person name="Isbrandt T."/>
            <person name="Kuo A."/>
            <person name="Sato A."/>
            <person name="Lyhne E.K."/>
            <person name="Kogle M.E."/>
            <person name="Wiebenga A."/>
            <person name="Kun R.S."/>
            <person name="Lubbers R.J."/>
            <person name="Makela M.R."/>
            <person name="Barry K."/>
            <person name="Chovatia M."/>
            <person name="Clum A."/>
            <person name="Daum C."/>
            <person name="Haridas S."/>
            <person name="He G."/>
            <person name="LaButti K."/>
            <person name="Lipzen A."/>
            <person name="Mondo S."/>
            <person name="Riley R."/>
            <person name="Salamov A."/>
            <person name="Simmons B.A."/>
            <person name="Magnuson J.K."/>
            <person name="Henrissat B."/>
            <person name="Mortensen U.H."/>
            <person name="Larsen T.O."/>
            <person name="Devries R.P."/>
            <person name="Grigoriev I.V."/>
            <person name="Machida M."/>
            <person name="Baker S.E."/>
            <person name="Andersen M.R."/>
        </authorList>
    </citation>
    <scope>NUCLEOTIDE SEQUENCE [LARGE SCALE GENOMIC DNA]</scope>
    <source>
        <strain evidence="5">CBS 553.77</strain>
    </source>
</reference>
<gene>
    <name evidence="4" type="ORF">BDV28DRAFT_140596</name>
</gene>
<keyword evidence="3" id="KW-0560">Oxidoreductase</keyword>
<accession>A0A5N6YWC2</accession>
<evidence type="ECO:0000256" key="1">
    <source>
        <dbReference type="ARBA" id="ARBA00006484"/>
    </source>
</evidence>
<dbReference type="PANTHER" id="PTHR43477:SF1">
    <property type="entry name" value="DIHYDROANTICAPSIN 7-DEHYDROGENASE"/>
    <property type="match status" value="1"/>
</dbReference>
<dbReference type="AlphaFoldDB" id="A0A5N6YWC2"/>
<dbReference type="Gene3D" id="3.40.50.720">
    <property type="entry name" value="NAD(P)-binding Rossmann-like Domain"/>
    <property type="match status" value="1"/>
</dbReference>
<dbReference type="EMBL" id="ML739279">
    <property type="protein sequence ID" value="KAE8349741.1"/>
    <property type="molecule type" value="Genomic_DNA"/>
</dbReference>
<dbReference type="CDD" id="cd05233">
    <property type="entry name" value="SDR_c"/>
    <property type="match status" value="1"/>
</dbReference>
<dbReference type="OrthoDB" id="294295at2759"/>
<evidence type="ECO:0008006" key="6">
    <source>
        <dbReference type="Google" id="ProtNLM"/>
    </source>
</evidence>
<dbReference type="InterPro" id="IPR057571">
    <property type="entry name" value="SDR_PhqE-like"/>
</dbReference>
<proteinExistence type="inferred from homology"/>
<dbReference type="PANTHER" id="PTHR43477">
    <property type="entry name" value="DIHYDROANTICAPSIN 7-DEHYDROGENASE"/>
    <property type="match status" value="1"/>
</dbReference>
<evidence type="ECO:0000256" key="3">
    <source>
        <dbReference type="ARBA" id="ARBA00023002"/>
    </source>
</evidence>
<dbReference type="InterPro" id="IPR051122">
    <property type="entry name" value="SDR_DHRS6-like"/>
</dbReference>
<dbReference type="Pfam" id="PF23441">
    <property type="entry name" value="SDR"/>
    <property type="match status" value="1"/>
</dbReference>
<evidence type="ECO:0000256" key="2">
    <source>
        <dbReference type="ARBA" id="ARBA00022857"/>
    </source>
</evidence>
<comment type="similarity">
    <text evidence="1">Belongs to the short-chain dehydrogenases/reductases (SDR) family.</text>
</comment>